<proteinExistence type="predicted"/>
<keyword evidence="9" id="KW-1185">Reference proteome</keyword>
<protein>
    <submittedName>
        <fullName evidence="8">Histone-lysine N-methyltransferase PRDM9</fullName>
    </submittedName>
</protein>
<feature type="domain" description="C2H2-type" evidence="7">
    <location>
        <begin position="1"/>
        <end position="13"/>
    </location>
</feature>
<reference evidence="8 9" key="1">
    <citation type="journal article" date="2014" name="Science">
        <title>Comparative genomics reveals insights into avian genome evolution and adaptation.</title>
        <authorList>
            <consortium name="Avian Genome Consortium"/>
            <person name="Zhang G."/>
            <person name="Li C."/>
            <person name="Li Q."/>
            <person name="Li B."/>
            <person name="Larkin D.M."/>
            <person name="Lee C."/>
            <person name="Storz J.F."/>
            <person name="Antunes A."/>
            <person name="Greenwold M.J."/>
            <person name="Meredith R.W."/>
            <person name="Odeen A."/>
            <person name="Cui J."/>
            <person name="Zhou Q."/>
            <person name="Xu L."/>
            <person name="Pan H."/>
            <person name="Wang Z."/>
            <person name="Jin L."/>
            <person name="Zhang P."/>
            <person name="Hu H."/>
            <person name="Yang W."/>
            <person name="Hu J."/>
            <person name="Xiao J."/>
            <person name="Yang Z."/>
            <person name="Liu Y."/>
            <person name="Xie Q."/>
            <person name="Yu H."/>
            <person name="Lian J."/>
            <person name="Wen P."/>
            <person name="Zhang F."/>
            <person name="Li H."/>
            <person name="Zeng Y."/>
            <person name="Xiong Z."/>
            <person name="Liu S."/>
            <person name="Zhou L."/>
            <person name="Huang Z."/>
            <person name="An N."/>
            <person name="Wang J."/>
            <person name="Zheng Q."/>
            <person name="Xiong Y."/>
            <person name="Wang G."/>
            <person name="Wang B."/>
            <person name="Wang J."/>
            <person name="Fan Y."/>
            <person name="da Fonseca R.R."/>
            <person name="Alfaro-Nunez A."/>
            <person name="Schubert M."/>
            <person name="Orlando L."/>
            <person name="Mourier T."/>
            <person name="Howard J.T."/>
            <person name="Ganapathy G."/>
            <person name="Pfenning A."/>
            <person name="Whitney O."/>
            <person name="Rivas M.V."/>
            <person name="Hara E."/>
            <person name="Smith J."/>
            <person name="Farre M."/>
            <person name="Narayan J."/>
            <person name="Slavov G."/>
            <person name="Romanov M.N."/>
            <person name="Borges R."/>
            <person name="Machado J.P."/>
            <person name="Khan I."/>
            <person name="Springer M.S."/>
            <person name="Gatesy J."/>
            <person name="Hoffmann F.G."/>
            <person name="Opazo J.C."/>
            <person name="Hastad O."/>
            <person name="Sawyer R.H."/>
            <person name="Kim H."/>
            <person name="Kim K.W."/>
            <person name="Kim H.J."/>
            <person name="Cho S."/>
            <person name="Li N."/>
            <person name="Huang Y."/>
            <person name="Bruford M.W."/>
            <person name="Zhan X."/>
            <person name="Dixon A."/>
            <person name="Bertelsen M.F."/>
            <person name="Derryberry E."/>
            <person name="Warren W."/>
            <person name="Wilson R.K."/>
            <person name="Li S."/>
            <person name="Ray D.A."/>
            <person name="Green R.E."/>
            <person name="O'Brien S.J."/>
            <person name="Griffin D."/>
            <person name="Johnson W.E."/>
            <person name="Haussler D."/>
            <person name="Ryder O.A."/>
            <person name="Willerslev E."/>
            <person name="Graves G.R."/>
            <person name="Alstrom P."/>
            <person name="Fjeldsa J."/>
            <person name="Mindell D.P."/>
            <person name="Edwards S.V."/>
            <person name="Braun E.L."/>
            <person name="Rahbek C."/>
            <person name="Burt D.W."/>
            <person name="Houde P."/>
            <person name="Zhang Y."/>
            <person name="Yang H."/>
            <person name="Wang J."/>
            <person name="Jarvis E.D."/>
            <person name="Gilbert M.T."/>
            <person name="Wang J."/>
        </authorList>
    </citation>
    <scope>NUCLEOTIDE SEQUENCE [LARGE SCALE GENOMIC DNA]</scope>
    <source>
        <strain evidence="8">BGI_N339</strain>
    </source>
</reference>
<evidence type="ECO:0000259" key="7">
    <source>
        <dbReference type="PROSITE" id="PS50157"/>
    </source>
</evidence>
<feature type="non-terminal residue" evidence="8">
    <location>
        <position position="44"/>
    </location>
</feature>
<dbReference type="GO" id="GO:0008270">
    <property type="term" value="F:zinc ion binding"/>
    <property type="evidence" value="ECO:0007669"/>
    <property type="project" value="UniProtKB-KW"/>
</dbReference>
<dbReference type="Pfam" id="PF00096">
    <property type="entry name" value="zf-C2H2"/>
    <property type="match status" value="1"/>
</dbReference>
<accession>A0AAW3DJT5</accession>
<dbReference type="GO" id="GO:0000981">
    <property type="term" value="F:DNA-binding transcription factor activity, RNA polymerase II-specific"/>
    <property type="evidence" value="ECO:0007669"/>
    <property type="project" value="TreeGrafter"/>
</dbReference>
<dbReference type="PANTHER" id="PTHR23235:SF142">
    <property type="entry name" value="ZINC FINGER PROTEIN 384"/>
    <property type="match status" value="1"/>
</dbReference>
<dbReference type="SMART" id="SM00355">
    <property type="entry name" value="ZnF_C2H2"/>
    <property type="match status" value="1"/>
</dbReference>
<feature type="non-terminal residue" evidence="8">
    <location>
        <position position="1"/>
    </location>
</feature>
<evidence type="ECO:0000256" key="5">
    <source>
        <dbReference type="ARBA" id="ARBA00023242"/>
    </source>
</evidence>
<evidence type="ECO:0000313" key="9">
    <source>
        <dbReference type="Proteomes" id="UP000053149"/>
    </source>
</evidence>
<dbReference type="FunFam" id="3.30.160.60:FF:002343">
    <property type="entry name" value="Zinc finger protein 33A"/>
    <property type="match status" value="1"/>
</dbReference>
<keyword evidence="5" id="KW-0539">Nucleus</keyword>
<comment type="caution">
    <text evidence="8">The sequence shown here is derived from an EMBL/GenBank/DDBJ whole genome shotgun (WGS) entry which is preliminary data.</text>
</comment>
<evidence type="ECO:0000256" key="3">
    <source>
        <dbReference type="ARBA" id="ARBA00022771"/>
    </source>
</evidence>
<feature type="domain" description="C2H2-type" evidence="7">
    <location>
        <begin position="14"/>
        <end position="41"/>
    </location>
</feature>
<gene>
    <name evidence="8" type="ORF">N339_04408</name>
</gene>
<dbReference type="EMBL" id="JMFR01056737">
    <property type="protein sequence ID" value="KFU99592.1"/>
    <property type="molecule type" value="Genomic_DNA"/>
</dbReference>
<dbReference type="Proteomes" id="UP000053149">
    <property type="component" value="Unassembled WGS sequence"/>
</dbReference>
<dbReference type="PANTHER" id="PTHR23235">
    <property type="entry name" value="KRUEPPEL-LIKE TRANSCRIPTION FACTOR"/>
    <property type="match status" value="1"/>
</dbReference>
<dbReference type="PROSITE" id="PS00028">
    <property type="entry name" value="ZINC_FINGER_C2H2_1"/>
    <property type="match status" value="1"/>
</dbReference>
<organism evidence="8 9">
    <name type="scientific">Pterocles gutturalis</name>
    <name type="common">yellow-throated sandgrouse</name>
    <dbReference type="NCBI Taxonomy" id="240206"/>
    <lineage>
        <taxon>Eukaryota</taxon>
        <taxon>Metazoa</taxon>
        <taxon>Chordata</taxon>
        <taxon>Craniata</taxon>
        <taxon>Vertebrata</taxon>
        <taxon>Euteleostomi</taxon>
        <taxon>Archelosauria</taxon>
        <taxon>Archosauria</taxon>
        <taxon>Dinosauria</taxon>
        <taxon>Saurischia</taxon>
        <taxon>Theropoda</taxon>
        <taxon>Coelurosauria</taxon>
        <taxon>Aves</taxon>
        <taxon>Neognathae</taxon>
        <taxon>Neoaves</taxon>
        <taxon>Columbimorphae</taxon>
        <taxon>Pterocliformes</taxon>
        <taxon>Pteroclidae</taxon>
        <taxon>Pterocles</taxon>
    </lineage>
</organism>
<keyword evidence="3 6" id="KW-0863">Zinc-finger</keyword>
<dbReference type="InterPro" id="IPR036236">
    <property type="entry name" value="Znf_C2H2_sf"/>
</dbReference>
<dbReference type="GO" id="GO:0000978">
    <property type="term" value="F:RNA polymerase II cis-regulatory region sequence-specific DNA binding"/>
    <property type="evidence" value="ECO:0007669"/>
    <property type="project" value="TreeGrafter"/>
</dbReference>
<evidence type="ECO:0000313" key="8">
    <source>
        <dbReference type="EMBL" id="KFU99592.1"/>
    </source>
</evidence>
<evidence type="ECO:0000256" key="4">
    <source>
        <dbReference type="ARBA" id="ARBA00022833"/>
    </source>
</evidence>
<dbReference type="Gene3D" id="3.30.160.60">
    <property type="entry name" value="Classic Zinc Finger"/>
    <property type="match status" value="2"/>
</dbReference>
<dbReference type="SUPFAM" id="SSF57667">
    <property type="entry name" value="beta-beta-alpha zinc fingers"/>
    <property type="match status" value="1"/>
</dbReference>
<dbReference type="PROSITE" id="PS50157">
    <property type="entry name" value="ZINC_FINGER_C2H2_2"/>
    <property type="match status" value="2"/>
</dbReference>
<dbReference type="AlphaFoldDB" id="A0AAW3DJT5"/>
<keyword evidence="1" id="KW-0479">Metal-binding</keyword>
<evidence type="ECO:0000256" key="6">
    <source>
        <dbReference type="PROSITE-ProRule" id="PRU00042"/>
    </source>
</evidence>
<keyword evidence="2" id="KW-0677">Repeat</keyword>
<keyword evidence="4" id="KW-0862">Zinc</keyword>
<dbReference type="InterPro" id="IPR013087">
    <property type="entry name" value="Znf_C2H2_type"/>
</dbReference>
<name>A0AAW3DJT5_9AVES</name>
<evidence type="ECO:0000256" key="1">
    <source>
        <dbReference type="ARBA" id="ARBA00022723"/>
    </source>
</evidence>
<sequence length="44" mass="5141">LLQHERTHTGEKPFSCRQCGRRFSLSSNLLKHERTHTGEKPFSC</sequence>
<evidence type="ECO:0000256" key="2">
    <source>
        <dbReference type="ARBA" id="ARBA00022737"/>
    </source>
</evidence>